<dbReference type="InterPro" id="IPR043128">
    <property type="entry name" value="Rev_trsase/Diguanyl_cyclase"/>
</dbReference>
<feature type="domain" description="GGDEF" evidence="2">
    <location>
        <begin position="274"/>
        <end position="407"/>
    </location>
</feature>
<dbReference type="SUPFAM" id="SSF55781">
    <property type="entry name" value="GAF domain-like"/>
    <property type="match status" value="1"/>
</dbReference>
<dbReference type="PROSITE" id="PS50883">
    <property type="entry name" value="EAL"/>
    <property type="match status" value="1"/>
</dbReference>
<dbReference type="InterPro" id="IPR029787">
    <property type="entry name" value="Nucleotide_cyclase"/>
</dbReference>
<sequence>MRNAFVTVSSTLARRVGENRPGSNSEFCVAADILRDSNCTTGSVEFDKPAGAAPLAAVEIHRSGAAIRAQLLQQLQKEILEAIATGWPLARIIVLLCQRAETLSPNAICSVLRVDAEANCLLPLAGPSLPDEIVKLTSHVAIAPNTGSCGTAAYRGEPVEVTDIASDPLWKDYKDLFLPHGLRACWSSPIKGRDGKVLGTFAFYYREPRGPDMLDRQIVAACINLCAIALEHDRAQSRILKLAYRDQQTDLPNRAAFQQRACEILEKLPASGGKSLAVHYIDLDDFKGVNDTLGHAVGDQLLSAVAARLRTVCQNGEFVARLGGDEFAVLQFPVAKLREIERLAQKLLSCFARPFEVEERTITTSASIGIARAPTDSNDFSNLLRRADVALYRAKGAGRARYCLFDEEMGRRMLARRAMEKDLRQALARGEITLHFQPIVDLATGRTICFEALARWYEPSRGLVPPSEFIPIAEEIGIIVEFGNWFLRRACREAARWPADIRIAVNLSPLQLSRADFIQQVEAALAESGLPPERLELEITESVPLVANQAMREVLCALKSRGISIALDDFGTGYSSLSYLRSFPFDRLKIDHSFVREIPGHGQTMAIVKAVLDLARSVNVRTTAEGIEIEPQRIWLQAQGCSEGQGYLFNRPMPAEKVAEFLAGECTISQRQPHVATPPRLKKSASA</sequence>
<dbReference type="NCBIfam" id="TIGR00254">
    <property type="entry name" value="GGDEF"/>
    <property type="match status" value="1"/>
</dbReference>
<dbReference type="EMBL" id="QUMO01000002">
    <property type="protein sequence ID" value="REF88195.1"/>
    <property type="molecule type" value="Genomic_DNA"/>
</dbReference>
<dbReference type="InterPro" id="IPR035919">
    <property type="entry name" value="EAL_sf"/>
</dbReference>
<dbReference type="InterPro" id="IPR012226">
    <property type="entry name" value="Diguanyl_cyclase/Pdiesterase"/>
</dbReference>
<dbReference type="SMART" id="SM00052">
    <property type="entry name" value="EAL"/>
    <property type="match status" value="1"/>
</dbReference>
<dbReference type="Proteomes" id="UP000256900">
    <property type="component" value="Unassembled WGS sequence"/>
</dbReference>
<dbReference type="InterPro" id="IPR000160">
    <property type="entry name" value="GGDEF_dom"/>
</dbReference>
<dbReference type="SMART" id="SM00065">
    <property type="entry name" value="GAF"/>
    <property type="match status" value="1"/>
</dbReference>
<dbReference type="AlphaFoldDB" id="A0A3D9Z0N7"/>
<dbReference type="InterPro" id="IPR029016">
    <property type="entry name" value="GAF-like_dom_sf"/>
</dbReference>
<keyword evidence="4" id="KW-1185">Reference proteome</keyword>
<dbReference type="InterPro" id="IPR003018">
    <property type="entry name" value="GAF"/>
</dbReference>
<name>A0A3D9Z0N7_9HYPH</name>
<dbReference type="Pfam" id="PF00563">
    <property type="entry name" value="EAL"/>
    <property type="match status" value="1"/>
</dbReference>
<reference evidence="3 4" key="1">
    <citation type="submission" date="2018-08" db="EMBL/GenBank/DDBJ databases">
        <title>Genomic Encyclopedia of Type Strains, Phase IV (KMG-IV): sequencing the most valuable type-strain genomes for metagenomic binning, comparative biology and taxonomic classification.</title>
        <authorList>
            <person name="Goeker M."/>
        </authorList>
    </citation>
    <scope>NUCLEOTIDE SEQUENCE [LARGE SCALE GENOMIC DNA]</scope>
    <source>
        <strain evidence="3 4">BW863</strain>
    </source>
</reference>
<dbReference type="Gene3D" id="3.20.20.450">
    <property type="entry name" value="EAL domain"/>
    <property type="match status" value="1"/>
</dbReference>
<evidence type="ECO:0000313" key="3">
    <source>
        <dbReference type="EMBL" id="REF88195.1"/>
    </source>
</evidence>
<dbReference type="PANTHER" id="PTHR44757:SF2">
    <property type="entry name" value="BIOFILM ARCHITECTURE MAINTENANCE PROTEIN MBAA"/>
    <property type="match status" value="1"/>
</dbReference>
<dbReference type="CDD" id="cd01948">
    <property type="entry name" value="EAL"/>
    <property type="match status" value="1"/>
</dbReference>
<dbReference type="InterPro" id="IPR001633">
    <property type="entry name" value="EAL_dom"/>
</dbReference>
<evidence type="ECO:0000313" key="4">
    <source>
        <dbReference type="Proteomes" id="UP000256900"/>
    </source>
</evidence>
<dbReference type="SUPFAM" id="SSF141868">
    <property type="entry name" value="EAL domain-like"/>
    <property type="match status" value="1"/>
</dbReference>
<accession>A0A3D9Z0N7</accession>
<dbReference type="Pfam" id="PF13185">
    <property type="entry name" value="GAF_2"/>
    <property type="match status" value="1"/>
</dbReference>
<dbReference type="SUPFAM" id="SSF55073">
    <property type="entry name" value="Nucleotide cyclase"/>
    <property type="match status" value="1"/>
</dbReference>
<evidence type="ECO:0000259" key="1">
    <source>
        <dbReference type="PROSITE" id="PS50883"/>
    </source>
</evidence>
<dbReference type="Gene3D" id="3.30.450.40">
    <property type="match status" value="1"/>
</dbReference>
<proteinExistence type="predicted"/>
<dbReference type="InterPro" id="IPR052155">
    <property type="entry name" value="Biofilm_reg_signaling"/>
</dbReference>
<organism evidence="3 4">
    <name type="scientific">Methylovirgula ligni</name>
    <dbReference type="NCBI Taxonomy" id="569860"/>
    <lineage>
        <taxon>Bacteria</taxon>
        <taxon>Pseudomonadati</taxon>
        <taxon>Pseudomonadota</taxon>
        <taxon>Alphaproteobacteria</taxon>
        <taxon>Hyphomicrobiales</taxon>
        <taxon>Beijerinckiaceae</taxon>
        <taxon>Methylovirgula</taxon>
    </lineage>
</organism>
<protein>
    <submittedName>
        <fullName evidence="3">Diguanylate cyclase (GGDEF)-like protein</fullName>
    </submittedName>
</protein>
<gene>
    <name evidence="3" type="ORF">DES32_1837</name>
</gene>
<evidence type="ECO:0000259" key="2">
    <source>
        <dbReference type="PROSITE" id="PS50887"/>
    </source>
</evidence>
<dbReference type="SMART" id="SM00267">
    <property type="entry name" value="GGDEF"/>
    <property type="match status" value="1"/>
</dbReference>
<dbReference type="Gene3D" id="3.30.70.270">
    <property type="match status" value="1"/>
</dbReference>
<dbReference type="PROSITE" id="PS50887">
    <property type="entry name" value="GGDEF"/>
    <property type="match status" value="1"/>
</dbReference>
<dbReference type="CDD" id="cd01949">
    <property type="entry name" value="GGDEF"/>
    <property type="match status" value="1"/>
</dbReference>
<feature type="domain" description="EAL" evidence="1">
    <location>
        <begin position="416"/>
        <end position="666"/>
    </location>
</feature>
<dbReference type="Pfam" id="PF00990">
    <property type="entry name" value="GGDEF"/>
    <property type="match status" value="1"/>
</dbReference>
<dbReference type="PIRSF" id="PIRSF005925">
    <property type="entry name" value="Dos"/>
    <property type="match status" value="1"/>
</dbReference>
<dbReference type="PANTHER" id="PTHR44757">
    <property type="entry name" value="DIGUANYLATE CYCLASE DGCP"/>
    <property type="match status" value="1"/>
</dbReference>
<comment type="caution">
    <text evidence="3">The sequence shown here is derived from an EMBL/GenBank/DDBJ whole genome shotgun (WGS) entry which is preliminary data.</text>
</comment>